<sequence>MTEPTVNLNIQEGLHGAPWGWDLSSADGYTWGTAQTELDACGDALEALRKVQLRMALEAIPKDKE</sequence>
<proteinExistence type="predicted"/>
<dbReference type="RefSeq" id="WP_184585763.1">
    <property type="nucleotide sequence ID" value="NZ_JACHLI010000001.1"/>
</dbReference>
<accession>A0A7W7NYA9</accession>
<protein>
    <submittedName>
        <fullName evidence="1">Uncharacterized protein</fullName>
    </submittedName>
</protein>
<comment type="caution">
    <text evidence="1">The sequence shown here is derived from an EMBL/GenBank/DDBJ whole genome shotgun (WGS) entry which is preliminary data.</text>
</comment>
<dbReference type="EMBL" id="JACHLI010000001">
    <property type="protein sequence ID" value="MBB4861503.1"/>
    <property type="molecule type" value="Genomic_DNA"/>
</dbReference>
<evidence type="ECO:0000313" key="2">
    <source>
        <dbReference type="Proteomes" id="UP000566995"/>
    </source>
</evidence>
<dbReference type="Proteomes" id="UP000566995">
    <property type="component" value="Unassembled WGS sequence"/>
</dbReference>
<name>A0A7W7NYA9_PSENT</name>
<evidence type="ECO:0000313" key="1">
    <source>
        <dbReference type="EMBL" id="MBB4861503.1"/>
    </source>
</evidence>
<reference evidence="1 2" key="1">
    <citation type="submission" date="2020-08" db="EMBL/GenBank/DDBJ databases">
        <title>Functional genomics of gut bacteria from endangered species of beetles.</title>
        <authorList>
            <person name="Carlos-Shanley C."/>
        </authorList>
    </citation>
    <scope>NUCLEOTIDE SEQUENCE [LARGE SCALE GENOMIC DNA]</scope>
    <source>
        <strain evidence="1 2">S00179</strain>
    </source>
</reference>
<organism evidence="1 2">
    <name type="scientific">Pseudomonas nitroreducens</name>
    <dbReference type="NCBI Taxonomy" id="46680"/>
    <lineage>
        <taxon>Bacteria</taxon>
        <taxon>Pseudomonadati</taxon>
        <taxon>Pseudomonadota</taxon>
        <taxon>Gammaproteobacteria</taxon>
        <taxon>Pseudomonadales</taxon>
        <taxon>Pseudomonadaceae</taxon>
        <taxon>Pseudomonas</taxon>
    </lineage>
</organism>
<dbReference type="AlphaFoldDB" id="A0A7W7NYA9"/>
<gene>
    <name evidence="1" type="ORF">HNP46_000314</name>
</gene>